<dbReference type="InterPro" id="IPR013151">
    <property type="entry name" value="Immunoglobulin_dom"/>
</dbReference>
<protein>
    <recommendedName>
        <fullName evidence="4">Immunoglobulin domain-containing protein</fullName>
    </recommendedName>
</protein>
<dbReference type="Pfam" id="PF00047">
    <property type="entry name" value="ig"/>
    <property type="match status" value="1"/>
</dbReference>
<dbReference type="PANTHER" id="PTHR44819:SF1">
    <property type="entry name" value="V-TYPE IMMUNOGLOBULIN DOMAIN-CONTAINING SUPPRESSOR OF T-CELL ACTIVATION"/>
    <property type="match status" value="1"/>
</dbReference>
<dbReference type="OrthoDB" id="8910360at2759"/>
<dbReference type="AlphaFoldDB" id="A0A8C5PKK7"/>
<dbReference type="GO" id="GO:0046636">
    <property type="term" value="P:negative regulation of alpha-beta T cell activation"/>
    <property type="evidence" value="ECO:0007669"/>
    <property type="project" value="TreeGrafter"/>
</dbReference>
<dbReference type="InterPro" id="IPR003599">
    <property type="entry name" value="Ig_sub"/>
</dbReference>
<keyword evidence="3" id="KW-0732">Signal</keyword>
<dbReference type="SMART" id="SM00409">
    <property type="entry name" value="IG"/>
    <property type="match status" value="1"/>
</dbReference>
<name>A0A8C5PKK7_9ANUR</name>
<reference evidence="5" key="1">
    <citation type="submission" date="2025-08" db="UniProtKB">
        <authorList>
            <consortium name="Ensembl"/>
        </authorList>
    </citation>
    <scope>IDENTIFICATION</scope>
</reference>
<feature type="transmembrane region" description="Helical" evidence="2">
    <location>
        <begin position="177"/>
        <end position="200"/>
    </location>
</feature>
<dbReference type="SUPFAM" id="SSF48726">
    <property type="entry name" value="Immunoglobulin"/>
    <property type="match status" value="1"/>
</dbReference>
<dbReference type="InterPro" id="IPR042473">
    <property type="entry name" value="VISTA"/>
</dbReference>
<evidence type="ECO:0000259" key="4">
    <source>
        <dbReference type="SMART" id="SM00409"/>
    </source>
</evidence>
<dbReference type="GeneTree" id="ENSGT00940000163216"/>
<dbReference type="PANTHER" id="PTHR44819">
    <property type="entry name" value="V-TYPE IMMUNOGLOBULIN DOMAIN-CONTAINING SUPPRESSOR OF T-CELL ACTIVATION"/>
    <property type="match status" value="1"/>
</dbReference>
<keyword evidence="1" id="KW-0393">Immunoglobulin domain</keyword>
<dbReference type="PROSITE" id="PS51257">
    <property type="entry name" value="PROKAR_LIPOPROTEIN"/>
    <property type="match status" value="1"/>
</dbReference>
<feature type="domain" description="Immunoglobulin" evidence="4">
    <location>
        <begin position="44"/>
        <end position="154"/>
    </location>
</feature>
<feature type="signal peptide" evidence="3">
    <location>
        <begin position="1"/>
        <end position="30"/>
    </location>
</feature>
<dbReference type="Ensembl" id="ENSLLET00000025013.1">
    <property type="protein sequence ID" value="ENSLLEP00000024094.1"/>
    <property type="gene ID" value="ENSLLEG00000015275.1"/>
</dbReference>
<dbReference type="Gene3D" id="2.60.40.10">
    <property type="entry name" value="Immunoglobulins"/>
    <property type="match status" value="1"/>
</dbReference>
<evidence type="ECO:0000313" key="5">
    <source>
        <dbReference type="Ensembl" id="ENSLLEP00000024094.1"/>
    </source>
</evidence>
<evidence type="ECO:0000256" key="3">
    <source>
        <dbReference type="SAM" id="SignalP"/>
    </source>
</evidence>
<dbReference type="InterPro" id="IPR036179">
    <property type="entry name" value="Ig-like_dom_sf"/>
</dbReference>
<reference evidence="5" key="2">
    <citation type="submission" date="2025-09" db="UniProtKB">
        <authorList>
            <consortium name="Ensembl"/>
        </authorList>
    </citation>
    <scope>IDENTIFICATION</scope>
</reference>
<evidence type="ECO:0000256" key="2">
    <source>
        <dbReference type="SAM" id="Phobius"/>
    </source>
</evidence>
<evidence type="ECO:0000256" key="1">
    <source>
        <dbReference type="ARBA" id="ARBA00023319"/>
    </source>
</evidence>
<dbReference type="GO" id="GO:0005886">
    <property type="term" value="C:plasma membrane"/>
    <property type="evidence" value="ECO:0007669"/>
    <property type="project" value="TreeGrafter"/>
</dbReference>
<sequence>MDVLRKLHHPTSSLWTGCLLLSLLCGSLESYQDLGRSYSVSARYTEYICPEGENVNLTCTIIGSLTEQHDHLVSLWHFSKEKNPRCTQRRQQLNVTGKDHHTVHPIHNLHIKEIHFNLRNLSQMNSGDYCCFVVMTVNKHVKHESHGYIQLQVKSDDPNLTTCIFHTSSENFDNGTATALAIISCIIGILCLPLILFLVYKQRKAISSRRAQELVRMDSDAQGIENPVFDDPPCGSTTGYSEQRPRLIFMASRQPSESGRHLLSEPNTPLSPPGPNEVFFPALGKHWMQNVVYLIYFFHDTAFFSP</sequence>
<feature type="chain" id="PRO_5034088700" description="Immunoglobulin domain-containing protein" evidence="3">
    <location>
        <begin position="31"/>
        <end position="306"/>
    </location>
</feature>
<keyword evidence="2" id="KW-0472">Membrane</keyword>
<accession>A0A8C5PKK7</accession>
<keyword evidence="2" id="KW-1133">Transmembrane helix</keyword>
<organism evidence="5 6">
    <name type="scientific">Leptobrachium leishanense</name>
    <name type="common">Leishan spiny toad</name>
    <dbReference type="NCBI Taxonomy" id="445787"/>
    <lineage>
        <taxon>Eukaryota</taxon>
        <taxon>Metazoa</taxon>
        <taxon>Chordata</taxon>
        <taxon>Craniata</taxon>
        <taxon>Vertebrata</taxon>
        <taxon>Euteleostomi</taxon>
        <taxon>Amphibia</taxon>
        <taxon>Batrachia</taxon>
        <taxon>Anura</taxon>
        <taxon>Pelobatoidea</taxon>
        <taxon>Megophryidae</taxon>
        <taxon>Leptobrachium</taxon>
    </lineage>
</organism>
<evidence type="ECO:0000313" key="6">
    <source>
        <dbReference type="Proteomes" id="UP000694569"/>
    </source>
</evidence>
<dbReference type="Proteomes" id="UP000694569">
    <property type="component" value="Unplaced"/>
</dbReference>
<proteinExistence type="predicted"/>
<keyword evidence="2" id="KW-0812">Transmembrane</keyword>
<dbReference type="InterPro" id="IPR013783">
    <property type="entry name" value="Ig-like_fold"/>
</dbReference>
<dbReference type="GO" id="GO:0050776">
    <property type="term" value="P:regulation of immune response"/>
    <property type="evidence" value="ECO:0007669"/>
    <property type="project" value="InterPro"/>
</dbReference>
<keyword evidence="6" id="KW-1185">Reference proteome</keyword>